<evidence type="ECO:0008006" key="15">
    <source>
        <dbReference type="Google" id="ProtNLM"/>
    </source>
</evidence>
<evidence type="ECO:0000313" key="13">
    <source>
        <dbReference type="EMBL" id="MCA9383503.1"/>
    </source>
</evidence>
<keyword evidence="9" id="KW-0472">Membrane</keyword>
<evidence type="ECO:0000256" key="2">
    <source>
        <dbReference type="ARBA" id="ARBA00004170"/>
    </source>
</evidence>
<name>A0A955RJ78_9BACT</name>
<comment type="caution">
    <text evidence="13">The sequence shown here is derived from an EMBL/GenBank/DDBJ whole genome shotgun (WGS) entry which is preliminary data.</text>
</comment>
<dbReference type="EMBL" id="JAGQLK010000079">
    <property type="protein sequence ID" value="MCA9383503.1"/>
    <property type="molecule type" value="Genomic_DNA"/>
</dbReference>
<evidence type="ECO:0000256" key="9">
    <source>
        <dbReference type="ARBA" id="ARBA00023136"/>
    </source>
</evidence>
<evidence type="ECO:0000256" key="7">
    <source>
        <dbReference type="ARBA" id="ARBA00022842"/>
    </source>
</evidence>
<dbReference type="GO" id="GO:0004605">
    <property type="term" value="F:phosphatidate cytidylyltransferase activity"/>
    <property type="evidence" value="ECO:0007669"/>
    <property type="project" value="InterPro"/>
</dbReference>
<proteinExistence type="predicted"/>
<evidence type="ECO:0000256" key="1">
    <source>
        <dbReference type="ARBA" id="ARBA00001946"/>
    </source>
</evidence>
<dbReference type="InterPro" id="IPR015222">
    <property type="entry name" value="Tam41"/>
</dbReference>
<keyword evidence="7" id="KW-0460">Magnesium</keyword>
<evidence type="ECO:0000256" key="10">
    <source>
        <dbReference type="ARBA" id="ARBA00023209"/>
    </source>
</evidence>
<evidence type="ECO:0000313" key="14">
    <source>
        <dbReference type="Proteomes" id="UP000783287"/>
    </source>
</evidence>
<reference evidence="13" key="1">
    <citation type="submission" date="2020-04" db="EMBL/GenBank/DDBJ databases">
        <authorList>
            <person name="Zhang T."/>
        </authorList>
    </citation>
    <scope>NUCLEOTIDE SEQUENCE</scope>
    <source>
        <strain evidence="13">HKST-UBA14</strain>
    </source>
</reference>
<evidence type="ECO:0000256" key="12">
    <source>
        <dbReference type="ARBA" id="ARBA00025707"/>
    </source>
</evidence>
<dbReference type="Proteomes" id="UP000783287">
    <property type="component" value="Unassembled WGS sequence"/>
</dbReference>
<evidence type="ECO:0000256" key="6">
    <source>
        <dbReference type="ARBA" id="ARBA00022695"/>
    </source>
</evidence>
<sequence length="338" mass="37847">MSEYIISAAEFEARFPFDSLKQVLLYGSMVFSQDDVEKQSSPGNLVDTIFIVSDTDEFHDANFRTNMGDYPFILKLSSGYGLVGPWISKRIQTAGAKTSYFTDVQIAGEHTKYGVIGIDDYISDLENWDTLYMAGRAHKVQHVIPINDADVAARLEQARRSNLEAAVRVGLLMNHAHEEISEIDLIETIVGISYLGDVRSRVGAKGKDKEKKLMRQLEGLTLMYKPILKQWVQEGLLTSREGDDEQIFYSRIISVEELSRLLPQNLALKLEKFTEGEIDARLISAISEINSESSTVQALKGIITAGIWTSLQYAAAKLLKGKLRDSKGESIIKTIFRL</sequence>
<keyword evidence="11" id="KW-1208">Phospholipid metabolism</keyword>
<keyword evidence="8" id="KW-0443">Lipid metabolism</keyword>
<dbReference type="GO" id="GO:0016020">
    <property type="term" value="C:membrane"/>
    <property type="evidence" value="ECO:0007669"/>
    <property type="project" value="UniProtKB-SubCell"/>
</dbReference>
<evidence type="ECO:0000256" key="4">
    <source>
        <dbReference type="ARBA" id="ARBA00022516"/>
    </source>
</evidence>
<protein>
    <recommendedName>
        <fullName evidence="15">Phosphatidate cytidylyltransferase</fullName>
    </recommendedName>
</protein>
<evidence type="ECO:0000256" key="11">
    <source>
        <dbReference type="ARBA" id="ARBA00023264"/>
    </source>
</evidence>
<comment type="pathway">
    <text evidence="12">Phospholipid metabolism.</text>
</comment>
<dbReference type="PANTHER" id="PTHR13619">
    <property type="entry name" value="PHOSPHATIDATE CYTIDYLYLTRANSFERASE, MITOCHONDRIAL"/>
    <property type="match status" value="1"/>
</dbReference>
<evidence type="ECO:0000256" key="5">
    <source>
        <dbReference type="ARBA" id="ARBA00022679"/>
    </source>
</evidence>
<gene>
    <name evidence="13" type="ORF">KC909_04000</name>
</gene>
<comment type="pathway">
    <text evidence="3">Lipid metabolism.</text>
</comment>
<dbReference type="Pfam" id="PF09139">
    <property type="entry name" value="Tam41_Mmp37"/>
    <property type="match status" value="1"/>
</dbReference>
<keyword evidence="6" id="KW-0548">Nucleotidyltransferase</keyword>
<dbReference type="GO" id="GO:0016024">
    <property type="term" value="P:CDP-diacylglycerol biosynthetic process"/>
    <property type="evidence" value="ECO:0007669"/>
    <property type="project" value="TreeGrafter"/>
</dbReference>
<accession>A0A955RJ78</accession>
<dbReference type="PANTHER" id="PTHR13619:SF0">
    <property type="entry name" value="PHOSPHATIDATE CYTIDYLYLTRANSFERASE, MITOCHONDRIAL"/>
    <property type="match status" value="1"/>
</dbReference>
<keyword evidence="10" id="KW-0594">Phospholipid biosynthesis</keyword>
<comment type="cofactor">
    <cofactor evidence="1">
        <name>Mg(2+)</name>
        <dbReference type="ChEBI" id="CHEBI:18420"/>
    </cofactor>
</comment>
<dbReference type="AlphaFoldDB" id="A0A955RJ78"/>
<keyword evidence="5" id="KW-0808">Transferase</keyword>
<comment type="subcellular location">
    <subcellularLocation>
        <location evidence="2">Membrane</location>
        <topology evidence="2">Peripheral membrane protein</topology>
    </subcellularLocation>
</comment>
<dbReference type="GO" id="GO:0032049">
    <property type="term" value="P:cardiolipin biosynthetic process"/>
    <property type="evidence" value="ECO:0007669"/>
    <property type="project" value="InterPro"/>
</dbReference>
<evidence type="ECO:0000256" key="8">
    <source>
        <dbReference type="ARBA" id="ARBA00023098"/>
    </source>
</evidence>
<reference evidence="13" key="2">
    <citation type="journal article" date="2021" name="Microbiome">
        <title>Successional dynamics and alternative stable states in a saline activated sludge microbial community over 9 years.</title>
        <authorList>
            <person name="Wang Y."/>
            <person name="Ye J."/>
            <person name="Ju F."/>
            <person name="Liu L."/>
            <person name="Boyd J.A."/>
            <person name="Deng Y."/>
            <person name="Parks D.H."/>
            <person name="Jiang X."/>
            <person name="Yin X."/>
            <person name="Woodcroft B.J."/>
            <person name="Tyson G.W."/>
            <person name="Hugenholtz P."/>
            <person name="Polz M.F."/>
            <person name="Zhang T."/>
        </authorList>
    </citation>
    <scope>NUCLEOTIDE SEQUENCE</scope>
    <source>
        <strain evidence="13">HKST-UBA14</strain>
    </source>
</reference>
<evidence type="ECO:0000256" key="3">
    <source>
        <dbReference type="ARBA" id="ARBA00005189"/>
    </source>
</evidence>
<organism evidence="13 14">
    <name type="scientific">Candidatus Dojkabacteria bacterium</name>
    <dbReference type="NCBI Taxonomy" id="2099670"/>
    <lineage>
        <taxon>Bacteria</taxon>
        <taxon>Candidatus Dojkabacteria</taxon>
    </lineage>
</organism>
<keyword evidence="4" id="KW-0444">Lipid biosynthesis</keyword>